<keyword evidence="12" id="KW-0812">Transmembrane</keyword>
<dbReference type="PROSITE" id="PS50109">
    <property type="entry name" value="HIS_KIN"/>
    <property type="match status" value="1"/>
</dbReference>
<dbReference type="InterPro" id="IPR011006">
    <property type="entry name" value="CheY-like_superfamily"/>
</dbReference>
<dbReference type="InterPro" id="IPR011623">
    <property type="entry name" value="7TMR_DISM_rcpt_extracell_dom1"/>
</dbReference>
<keyword evidence="5" id="KW-0808">Transferase</keyword>
<feature type="transmembrane region" description="Helical" evidence="12">
    <location>
        <begin position="356"/>
        <end position="373"/>
    </location>
</feature>
<keyword evidence="10" id="KW-0802">TPR repeat</keyword>
<reference evidence="16" key="1">
    <citation type="submission" date="2024-07" db="EMBL/GenBank/DDBJ databases">
        <authorList>
            <person name="Kim Y.J."/>
            <person name="Jeong J.Y."/>
        </authorList>
    </citation>
    <scope>NUCLEOTIDE SEQUENCE</scope>
    <source>
        <strain evidence="16">GIHE-MW2</strain>
    </source>
</reference>
<dbReference type="CDD" id="cd07302">
    <property type="entry name" value="CHD"/>
    <property type="match status" value="1"/>
</dbReference>
<dbReference type="Pfam" id="PF00211">
    <property type="entry name" value="Guanylate_cyc"/>
    <property type="match status" value="1"/>
</dbReference>
<dbReference type="GO" id="GO:0000155">
    <property type="term" value="F:phosphorelay sensor kinase activity"/>
    <property type="evidence" value="ECO:0007669"/>
    <property type="project" value="InterPro"/>
</dbReference>
<accession>A0AAU8J9E3</accession>
<dbReference type="RefSeq" id="WP_354634722.1">
    <property type="nucleotide sequence ID" value="NZ_CP159837.1"/>
</dbReference>
<dbReference type="PROSITE" id="PS50110">
    <property type="entry name" value="RESPONSE_REGULATORY"/>
    <property type="match status" value="1"/>
</dbReference>
<keyword evidence="12" id="KW-0472">Membrane</keyword>
<dbReference type="InterPro" id="IPR019734">
    <property type="entry name" value="TPR_rpt"/>
</dbReference>
<feature type="transmembrane region" description="Helical" evidence="12">
    <location>
        <begin position="379"/>
        <end position="402"/>
    </location>
</feature>
<dbReference type="InterPro" id="IPR029787">
    <property type="entry name" value="Nucleotide_cyclase"/>
</dbReference>
<evidence type="ECO:0000256" key="9">
    <source>
        <dbReference type="PROSITE-ProRule" id="PRU00169"/>
    </source>
</evidence>
<dbReference type="InterPro" id="IPR004358">
    <property type="entry name" value="Sig_transdc_His_kin-like_C"/>
</dbReference>
<dbReference type="SUPFAM" id="SSF55874">
    <property type="entry name" value="ATPase domain of HSP90 chaperone/DNA topoisomerase II/histidine kinase"/>
    <property type="match status" value="1"/>
</dbReference>
<feature type="transmembrane region" description="Helical" evidence="12">
    <location>
        <begin position="327"/>
        <end position="344"/>
    </location>
</feature>
<evidence type="ECO:0000256" key="4">
    <source>
        <dbReference type="ARBA" id="ARBA00022553"/>
    </source>
</evidence>
<evidence type="ECO:0000256" key="5">
    <source>
        <dbReference type="ARBA" id="ARBA00022679"/>
    </source>
</evidence>
<name>A0AAU8J9E3_9CYAN</name>
<feature type="transmembrane region" description="Helical" evidence="12">
    <location>
        <begin position="237"/>
        <end position="259"/>
    </location>
</feature>
<dbReference type="SUPFAM" id="SSF47384">
    <property type="entry name" value="Homodimeric domain of signal transducing histidine kinase"/>
    <property type="match status" value="1"/>
</dbReference>
<evidence type="ECO:0000256" key="10">
    <source>
        <dbReference type="PROSITE-ProRule" id="PRU00339"/>
    </source>
</evidence>
<evidence type="ECO:0000256" key="8">
    <source>
        <dbReference type="ARBA" id="ARBA00074306"/>
    </source>
</evidence>
<dbReference type="EMBL" id="CP159837">
    <property type="protein sequence ID" value="XCM34944.1"/>
    <property type="molecule type" value="Genomic_DNA"/>
</dbReference>
<feature type="domain" description="Response regulatory" evidence="14">
    <location>
        <begin position="736"/>
        <end position="853"/>
    </location>
</feature>
<dbReference type="GO" id="GO:0009927">
    <property type="term" value="F:histidine phosphotransfer kinase activity"/>
    <property type="evidence" value="ECO:0007669"/>
    <property type="project" value="TreeGrafter"/>
</dbReference>
<evidence type="ECO:0000256" key="1">
    <source>
        <dbReference type="ARBA" id="ARBA00000085"/>
    </source>
</evidence>
<dbReference type="EC" id="2.7.13.3" evidence="3"/>
<dbReference type="AlphaFoldDB" id="A0AAU8J9E3"/>
<dbReference type="Pfam" id="PF07695">
    <property type="entry name" value="7TMR-DISM_7TM"/>
    <property type="match status" value="1"/>
</dbReference>
<feature type="modified residue" description="4-aspartylphosphate" evidence="9">
    <location>
        <position position="786"/>
    </location>
</feature>
<feature type="transmembrane region" description="Helical" evidence="12">
    <location>
        <begin position="12"/>
        <end position="31"/>
    </location>
</feature>
<dbReference type="InterPro" id="IPR036890">
    <property type="entry name" value="HATPase_C_sf"/>
</dbReference>
<feature type="repeat" description="TPR" evidence="10">
    <location>
        <begin position="1082"/>
        <end position="1115"/>
    </location>
</feature>
<dbReference type="Pfam" id="PF02518">
    <property type="entry name" value="HATPase_c"/>
    <property type="match status" value="1"/>
</dbReference>
<protein>
    <recommendedName>
        <fullName evidence="8">Circadian input-output histidine kinase CikA</fullName>
        <ecNumber evidence="3">2.7.13.3</ecNumber>
    </recommendedName>
</protein>
<dbReference type="InterPro" id="IPR001054">
    <property type="entry name" value="A/G_cyclase"/>
</dbReference>
<dbReference type="Pfam" id="PF00072">
    <property type="entry name" value="Response_reg"/>
    <property type="match status" value="1"/>
</dbReference>
<sequence>MTFLMGRQRQLFLSICAFFASVLLVLCWGGMGDRLWANPSNQPQAVPLTDGWKYRWGDSPLNDAGVPIWTLKNGNTSPQEWQSFKLKEKISKPPNVETVWVQVPLPDNVWRYASIYLRGLPYEADIYLGSKLLAKDFIPMSALREFKFDIYQYQLPILLLNYLKNKTLFFRLNVANTESIIIANYDEILIGNPSQHLEDLLWKDIDNLVLGFFLLAVGIFALFILAKNKNHQEYLPFGFAAIAIALQLLVYTETIYLLIKLPILLYNIRSLSLYAIPVFFYNFYKHIFGSGYKKVITKLWQIHAGFAVIAFGLEVLNLVDGFLLKKVFYVLALVGLSILIIHVINSSVKGDRDCRLFNVGFTILLLCAVHDIFRDAEGLYIINYTLYPWGMFIFIGCLGLILESRFSQANFQLKTYSKQLESQNLELQKLDRLKDEFLANTSHELRTPLNGIIGLAESMIDGATGALTDIQASNLSMIASSGRRLSQLVNDLLDFSELKHRQLKLQIKPVGIRGITDLILQICQPLIQTKSLKLINQISRDLPPIEADENRLQQILYNLIGNAIKFTESGVVEVSAKIIPETSESSSESSPGNPQLAITVSDTGIGIAEDKLSIIFQEFEQADGSTARKYGGTGLGLAVTKQLVELHGGQIWVESTVGVGSRFTFTLPISQAEATTAGKDVPLFREKLETISKSLPWVERLVDHSGQSNLMDSNLLDRVVDLEQFPEAAFQNQHFQILIVDDEPVNLQVLVNQLSVQNYKVVWASSGTEALDLIGQGFKPDLVLLDVMMPGMTGYEVCQQLRQKFPATELPVVMLTAKNQVSDLVIGLESGANDYLTKPIFKNELLARIKTHLRLAKINIAYGRFVPYEFLQFLERESIIDVQLGDQVQKEMTILFSDIRAFTTLSEHMTPKENFDFINDYLQRVGPVIRDRHGFIDKYIGDAVMALFPQTADDAVQAAIAMLEQVAKFNGEKQAQGQEMIAIGVGLHTGTLMLGTIGESQRMESTVISDAVNLASRLESLTKLYGASILISEQTWKNLQRPILYQCRFLGQVQVKGKKQPVGVVEIFDGDRPEIKQLKEQTKIDFAEGLSLYEQKQFKSAKKIFQDILTINPADPAAQFYISQCEKMSQIKHIPNEWTGVIILDEK</sequence>
<feature type="transmembrane region" description="Helical" evidence="12">
    <location>
        <begin position="265"/>
        <end position="284"/>
    </location>
</feature>
<dbReference type="PANTHER" id="PTHR43047:SF72">
    <property type="entry name" value="OSMOSENSING HISTIDINE PROTEIN KINASE SLN1"/>
    <property type="match status" value="1"/>
</dbReference>
<evidence type="ECO:0000259" key="14">
    <source>
        <dbReference type="PROSITE" id="PS50110"/>
    </source>
</evidence>
<comment type="similarity">
    <text evidence="2">In the N-terminal section; belongs to the phytochrome family.</text>
</comment>
<keyword evidence="11" id="KW-0175">Coiled coil</keyword>
<dbReference type="SUPFAM" id="SSF55073">
    <property type="entry name" value="Nucleotide cyclase"/>
    <property type="match status" value="1"/>
</dbReference>
<keyword evidence="16" id="KW-0067">ATP-binding</keyword>
<evidence type="ECO:0000256" key="6">
    <source>
        <dbReference type="ARBA" id="ARBA00022777"/>
    </source>
</evidence>
<evidence type="ECO:0000259" key="13">
    <source>
        <dbReference type="PROSITE" id="PS50109"/>
    </source>
</evidence>
<dbReference type="PRINTS" id="PR00344">
    <property type="entry name" value="BCTRLSENSOR"/>
</dbReference>
<keyword evidence="4 9" id="KW-0597">Phosphoprotein</keyword>
<feature type="domain" description="Guanylate cyclase" evidence="15">
    <location>
        <begin position="893"/>
        <end position="1019"/>
    </location>
</feature>
<keyword evidence="12" id="KW-1133">Transmembrane helix</keyword>
<proteinExistence type="inferred from homology"/>
<dbReference type="Gene3D" id="1.10.287.130">
    <property type="match status" value="1"/>
</dbReference>
<keyword evidence="6" id="KW-0418">Kinase</keyword>
<dbReference type="GO" id="GO:0004016">
    <property type="term" value="F:adenylate cyclase activity"/>
    <property type="evidence" value="ECO:0007669"/>
    <property type="project" value="UniProtKB-ARBA"/>
</dbReference>
<dbReference type="InterPro" id="IPR003661">
    <property type="entry name" value="HisK_dim/P_dom"/>
</dbReference>
<dbReference type="CDD" id="cd00082">
    <property type="entry name" value="HisKA"/>
    <property type="match status" value="1"/>
</dbReference>
<evidence type="ECO:0000256" key="7">
    <source>
        <dbReference type="ARBA" id="ARBA00023012"/>
    </source>
</evidence>
<dbReference type="InterPro" id="IPR036097">
    <property type="entry name" value="HisK_dim/P_sf"/>
</dbReference>
<evidence type="ECO:0000256" key="3">
    <source>
        <dbReference type="ARBA" id="ARBA00012438"/>
    </source>
</evidence>
<dbReference type="SMART" id="SM00044">
    <property type="entry name" value="CYCc"/>
    <property type="match status" value="1"/>
</dbReference>
<feature type="domain" description="Histidine kinase" evidence="13">
    <location>
        <begin position="440"/>
        <end position="671"/>
    </location>
</feature>
<dbReference type="Gene3D" id="3.30.70.1230">
    <property type="entry name" value="Nucleotide cyclase"/>
    <property type="match status" value="1"/>
</dbReference>
<dbReference type="SMART" id="SM00388">
    <property type="entry name" value="HisKA"/>
    <property type="match status" value="1"/>
</dbReference>
<dbReference type="CDD" id="cd16922">
    <property type="entry name" value="HATPase_EvgS-ArcB-TorS-like"/>
    <property type="match status" value="1"/>
</dbReference>
<dbReference type="InterPro" id="IPR003594">
    <property type="entry name" value="HATPase_dom"/>
</dbReference>
<dbReference type="CDD" id="cd17574">
    <property type="entry name" value="REC_OmpR"/>
    <property type="match status" value="1"/>
</dbReference>
<dbReference type="FunFam" id="3.30.565.10:FF:000010">
    <property type="entry name" value="Sensor histidine kinase RcsC"/>
    <property type="match status" value="1"/>
</dbReference>
<dbReference type="Gene3D" id="3.40.50.2300">
    <property type="match status" value="1"/>
</dbReference>
<evidence type="ECO:0000256" key="11">
    <source>
        <dbReference type="SAM" id="Coils"/>
    </source>
</evidence>
<dbReference type="InterPro" id="IPR001789">
    <property type="entry name" value="Sig_transdc_resp-reg_receiver"/>
</dbReference>
<keyword evidence="7" id="KW-0902">Two-component regulatory system</keyword>
<dbReference type="PANTHER" id="PTHR43047">
    <property type="entry name" value="TWO-COMPONENT HISTIDINE PROTEIN KINASE"/>
    <property type="match status" value="1"/>
</dbReference>
<organism evidence="16">
    <name type="scientific">Planktothricoides raciborskii GIHE-MW2</name>
    <dbReference type="NCBI Taxonomy" id="2792601"/>
    <lineage>
        <taxon>Bacteria</taxon>
        <taxon>Bacillati</taxon>
        <taxon>Cyanobacteriota</taxon>
        <taxon>Cyanophyceae</taxon>
        <taxon>Oscillatoriophycideae</taxon>
        <taxon>Oscillatoriales</taxon>
        <taxon>Oscillatoriaceae</taxon>
        <taxon>Planktothricoides</taxon>
    </lineage>
</organism>
<feature type="transmembrane region" description="Helical" evidence="12">
    <location>
        <begin position="208"/>
        <end position="225"/>
    </location>
</feature>
<evidence type="ECO:0000256" key="2">
    <source>
        <dbReference type="ARBA" id="ARBA00006402"/>
    </source>
</evidence>
<dbReference type="GO" id="GO:0005886">
    <property type="term" value="C:plasma membrane"/>
    <property type="evidence" value="ECO:0007669"/>
    <property type="project" value="TreeGrafter"/>
</dbReference>
<dbReference type="GO" id="GO:0005524">
    <property type="term" value="F:ATP binding"/>
    <property type="evidence" value="ECO:0007669"/>
    <property type="project" value="UniProtKB-KW"/>
</dbReference>
<dbReference type="SUPFAM" id="SSF52172">
    <property type="entry name" value="CheY-like"/>
    <property type="match status" value="1"/>
</dbReference>
<dbReference type="PROSITE" id="PS50125">
    <property type="entry name" value="GUANYLATE_CYCLASE_2"/>
    <property type="match status" value="1"/>
</dbReference>
<dbReference type="PROSITE" id="PS50005">
    <property type="entry name" value="TPR"/>
    <property type="match status" value="1"/>
</dbReference>
<feature type="transmembrane region" description="Helical" evidence="12">
    <location>
        <begin position="296"/>
        <end position="315"/>
    </location>
</feature>
<feature type="coiled-coil region" evidence="11">
    <location>
        <begin position="413"/>
        <end position="440"/>
    </location>
</feature>
<keyword evidence="16" id="KW-0547">Nucleotide-binding</keyword>
<evidence type="ECO:0000259" key="15">
    <source>
        <dbReference type="PROSITE" id="PS50125"/>
    </source>
</evidence>
<dbReference type="InterPro" id="IPR005467">
    <property type="entry name" value="His_kinase_dom"/>
</dbReference>
<dbReference type="GO" id="GO:0009190">
    <property type="term" value="P:cyclic nucleotide biosynthetic process"/>
    <property type="evidence" value="ECO:0007669"/>
    <property type="project" value="InterPro"/>
</dbReference>
<comment type="catalytic activity">
    <reaction evidence="1">
        <text>ATP + protein L-histidine = ADP + protein N-phospho-L-histidine.</text>
        <dbReference type="EC" id="2.7.13.3"/>
    </reaction>
</comment>
<dbReference type="Pfam" id="PF00512">
    <property type="entry name" value="HisKA"/>
    <property type="match status" value="1"/>
</dbReference>
<gene>
    <name evidence="16" type="ORF">ABWT76_003588</name>
</gene>
<evidence type="ECO:0000256" key="12">
    <source>
        <dbReference type="SAM" id="Phobius"/>
    </source>
</evidence>
<dbReference type="Gene3D" id="3.30.565.10">
    <property type="entry name" value="Histidine kinase-like ATPase, C-terminal domain"/>
    <property type="match status" value="1"/>
</dbReference>
<evidence type="ECO:0000313" key="16">
    <source>
        <dbReference type="EMBL" id="XCM34944.1"/>
    </source>
</evidence>
<dbReference type="SMART" id="SM00448">
    <property type="entry name" value="REC"/>
    <property type="match status" value="1"/>
</dbReference>
<dbReference type="SMART" id="SM00387">
    <property type="entry name" value="HATPase_c"/>
    <property type="match status" value="1"/>
</dbReference>